<dbReference type="Gene3D" id="3.20.20.70">
    <property type="entry name" value="Aldolase class I"/>
    <property type="match status" value="1"/>
</dbReference>
<keyword evidence="12" id="KW-1185">Reference proteome</keyword>
<evidence type="ECO:0000256" key="7">
    <source>
        <dbReference type="ARBA" id="ARBA00023141"/>
    </source>
</evidence>
<reference evidence="11 12" key="1">
    <citation type="submission" date="2024-10" db="EMBL/GenBank/DDBJ databases">
        <title>The Natural Products Discovery Center: Release of the First 8490 Sequenced Strains for Exploring Actinobacteria Biosynthetic Diversity.</title>
        <authorList>
            <person name="Kalkreuter E."/>
            <person name="Kautsar S.A."/>
            <person name="Yang D."/>
            <person name="Bader C.D."/>
            <person name="Teijaro C.N."/>
            <person name="Fluegel L."/>
            <person name="Davis C.M."/>
            <person name="Simpson J.R."/>
            <person name="Lauterbach L."/>
            <person name="Steele A.D."/>
            <person name="Gui C."/>
            <person name="Meng S."/>
            <person name="Li G."/>
            <person name="Viehrig K."/>
            <person name="Ye F."/>
            <person name="Su P."/>
            <person name="Kiefer A.F."/>
            <person name="Nichols A."/>
            <person name="Cepeda A.J."/>
            <person name="Yan W."/>
            <person name="Fan B."/>
            <person name="Jiang Y."/>
            <person name="Adhikari A."/>
            <person name="Zheng C.-J."/>
            <person name="Schuster L."/>
            <person name="Cowan T.M."/>
            <person name="Smanski M.J."/>
            <person name="Chevrette M.G."/>
            <person name="De Carvalho L.P.S."/>
            <person name="Shen B."/>
        </authorList>
    </citation>
    <scope>NUCLEOTIDE SEQUENCE [LARGE SCALE GENOMIC DNA]</scope>
    <source>
        <strain evidence="11 12">NPDC004045</strain>
    </source>
</reference>
<evidence type="ECO:0000313" key="12">
    <source>
        <dbReference type="Proteomes" id="UP001601444"/>
    </source>
</evidence>
<dbReference type="CDD" id="cd00405">
    <property type="entry name" value="PRAI"/>
    <property type="match status" value="1"/>
</dbReference>
<comment type="pathway">
    <text evidence="2 9">Amino-acid biosynthesis; L-tryptophan biosynthesis; L-tryptophan from chorismate: step 3/5.</text>
</comment>
<dbReference type="InterPro" id="IPR044643">
    <property type="entry name" value="TrpF_fam"/>
</dbReference>
<dbReference type="InterPro" id="IPR013785">
    <property type="entry name" value="Aldolase_TIM"/>
</dbReference>
<dbReference type="PANTHER" id="PTHR42894">
    <property type="entry name" value="N-(5'-PHOSPHORIBOSYL)ANTHRANILATE ISOMERASE"/>
    <property type="match status" value="1"/>
</dbReference>
<comment type="catalytic activity">
    <reaction evidence="1 9">
        <text>N-(5-phospho-beta-D-ribosyl)anthranilate = 1-(2-carboxyphenylamino)-1-deoxy-D-ribulose 5-phosphate</text>
        <dbReference type="Rhea" id="RHEA:21540"/>
        <dbReference type="ChEBI" id="CHEBI:18277"/>
        <dbReference type="ChEBI" id="CHEBI:58613"/>
        <dbReference type="EC" id="5.3.1.24"/>
    </reaction>
</comment>
<keyword evidence="8 9" id="KW-0413">Isomerase</keyword>
<dbReference type="RefSeq" id="WP_387699188.1">
    <property type="nucleotide sequence ID" value="NZ_JBIAMX010000002.1"/>
</dbReference>
<keyword evidence="5 9" id="KW-0028">Amino-acid biosynthesis</keyword>
<gene>
    <name evidence="9" type="primary">trpF</name>
    <name evidence="11" type="ORF">ACFYTF_05160</name>
</gene>
<evidence type="ECO:0000259" key="10">
    <source>
        <dbReference type="Pfam" id="PF00697"/>
    </source>
</evidence>
<protein>
    <recommendedName>
        <fullName evidence="4 9">N-(5'-phosphoribosyl)anthranilate isomerase</fullName>
        <shortName evidence="9">PRAI</shortName>
        <ecNumber evidence="3 9">5.3.1.24</ecNumber>
    </recommendedName>
</protein>
<comment type="similarity">
    <text evidence="9">Belongs to the TrpF family.</text>
</comment>
<keyword evidence="7 9" id="KW-0057">Aromatic amino acid biosynthesis</keyword>
<dbReference type="InterPro" id="IPR011060">
    <property type="entry name" value="RibuloseP-bd_barrel"/>
</dbReference>
<name>A0ABW6PIJ2_9NOCA</name>
<evidence type="ECO:0000313" key="11">
    <source>
        <dbReference type="EMBL" id="MFF0542206.1"/>
    </source>
</evidence>
<dbReference type="GO" id="GO:0016853">
    <property type="term" value="F:isomerase activity"/>
    <property type="evidence" value="ECO:0007669"/>
    <property type="project" value="UniProtKB-KW"/>
</dbReference>
<dbReference type="InterPro" id="IPR001240">
    <property type="entry name" value="PRAI_dom"/>
</dbReference>
<evidence type="ECO:0000256" key="8">
    <source>
        <dbReference type="ARBA" id="ARBA00023235"/>
    </source>
</evidence>
<sequence>MSAPDCSRVRVKFCGLRSERDVRTALLAGADAVGFICGQTHRTEDALEEAAAERLVRLTKTLARSTEEVPDKKGPAPQRVRGAVATVLVTHLREADAIVRLADRLGVDEIQVHGLIGPDVLPEIVRATAGSAHRPAVVRAVHVMDESAIDDAIAASDTADAIVLDTRTADRLGGTGLVHDWTISRRIVERLGGSGTEVYLAGGLTPANVAEAIAVVGPDGVDVNSGVDDARGDKARSACDAFANAVRSPLVSRS</sequence>
<dbReference type="EC" id="5.3.1.24" evidence="3 9"/>
<evidence type="ECO:0000256" key="5">
    <source>
        <dbReference type="ARBA" id="ARBA00022605"/>
    </source>
</evidence>
<dbReference type="HAMAP" id="MF_00135">
    <property type="entry name" value="PRAI"/>
    <property type="match status" value="1"/>
</dbReference>
<evidence type="ECO:0000256" key="2">
    <source>
        <dbReference type="ARBA" id="ARBA00004664"/>
    </source>
</evidence>
<proteinExistence type="inferred from homology"/>
<accession>A0ABW6PIJ2</accession>
<dbReference type="Pfam" id="PF00697">
    <property type="entry name" value="PRAI"/>
    <property type="match status" value="1"/>
</dbReference>
<evidence type="ECO:0000256" key="6">
    <source>
        <dbReference type="ARBA" id="ARBA00022822"/>
    </source>
</evidence>
<keyword evidence="6 9" id="KW-0822">Tryptophan biosynthesis</keyword>
<dbReference type="SUPFAM" id="SSF51366">
    <property type="entry name" value="Ribulose-phoshate binding barrel"/>
    <property type="match status" value="1"/>
</dbReference>
<organism evidence="11 12">
    <name type="scientific">Nocardia thailandica</name>
    <dbReference type="NCBI Taxonomy" id="257275"/>
    <lineage>
        <taxon>Bacteria</taxon>
        <taxon>Bacillati</taxon>
        <taxon>Actinomycetota</taxon>
        <taxon>Actinomycetes</taxon>
        <taxon>Mycobacteriales</taxon>
        <taxon>Nocardiaceae</taxon>
        <taxon>Nocardia</taxon>
    </lineage>
</organism>
<evidence type="ECO:0000256" key="4">
    <source>
        <dbReference type="ARBA" id="ARBA00022272"/>
    </source>
</evidence>
<dbReference type="PANTHER" id="PTHR42894:SF1">
    <property type="entry name" value="N-(5'-PHOSPHORIBOSYL)ANTHRANILATE ISOMERASE"/>
    <property type="match status" value="1"/>
</dbReference>
<comment type="caution">
    <text evidence="11">The sequence shown here is derived from an EMBL/GenBank/DDBJ whole genome shotgun (WGS) entry which is preliminary data.</text>
</comment>
<evidence type="ECO:0000256" key="9">
    <source>
        <dbReference type="HAMAP-Rule" id="MF_00135"/>
    </source>
</evidence>
<dbReference type="EMBL" id="JBIAMX010000002">
    <property type="protein sequence ID" value="MFF0542206.1"/>
    <property type="molecule type" value="Genomic_DNA"/>
</dbReference>
<feature type="domain" description="N-(5'phosphoribosyl) anthranilate isomerase (PRAI)" evidence="10">
    <location>
        <begin position="81"/>
        <end position="237"/>
    </location>
</feature>
<evidence type="ECO:0000256" key="1">
    <source>
        <dbReference type="ARBA" id="ARBA00001164"/>
    </source>
</evidence>
<evidence type="ECO:0000256" key="3">
    <source>
        <dbReference type="ARBA" id="ARBA00012572"/>
    </source>
</evidence>
<dbReference type="Proteomes" id="UP001601444">
    <property type="component" value="Unassembled WGS sequence"/>
</dbReference>